<protein>
    <recommendedName>
        <fullName evidence="1">DUF7848 domain-containing protein</fullName>
    </recommendedName>
</protein>
<evidence type="ECO:0000313" key="3">
    <source>
        <dbReference type="Proteomes" id="UP001490365"/>
    </source>
</evidence>
<evidence type="ECO:0000259" key="1">
    <source>
        <dbReference type="Pfam" id="PF25232"/>
    </source>
</evidence>
<dbReference type="Proteomes" id="UP001490365">
    <property type="component" value="Unassembled WGS sequence"/>
</dbReference>
<gene>
    <name evidence="2" type="ORF">ABT211_39185</name>
</gene>
<dbReference type="RefSeq" id="WP_351961535.1">
    <property type="nucleotide sequence ID" value="NZ_JBEOZM010000029.1"/>
</dbReference>
<reference evidence="2 3" key="1">
    <citation type="submission" date="2024-06" db="EMBL/GenBank/DDBJ databases">
        <title>The Natural Products Discovery Center: Release of the First 8490 Sequenced Strains for Exploring Actinobacteria Biosynthetic Diversity.</title>
        <authorList>
            <person name="Kalkreuter E."/>
            <person name="Kautsar S.A."/>
            <person name="Yang D."/>
            <person name="Bader C.D."/>
            <person name="Teijaro C.N."/>
            <person name="Fluegel L."/>
            <person name="Davis C.M."/>
            <person name="Simpson J.R."/>
            <person name="Lauterbach L."/>
            <person name="Steele A.D."/>
            <person name="Gui C."/>
            <person name="Meng S."/>
            <person name="Li G."/>
            <person name="Viehrig K."/>
            <person name="Ye F."/>
            <person name="Su P."/>
            <person name="Kiefer A.F."/>
            <person name="Nichols A."/>
            <person name="Cepeda A.J."/>
            <person name="Yan W."/>
            <person name="Fan B."/>
            <person name="Jiang Y."/>
            <person name="Adhikari A."/>
            <person name="Zheng C.-J."/>
            <person name="Schuster L."/>
            <person name="Cowan T.M."/>
            <person name="Smanski M.J."/>
            <person name="Chevrette M.G."/>
            <person name="De Carvalho L.P.S."/>
            <person name="Shen B."/>
        </authorList>
    </citation>
    <scope>NUCLEOTIDE SEQUENCE [LARGE SCALE GENOMIC DNA]</scope>
    <source>
        <strain evidence="2 3">NPDC001694</strain>
    </source>
</reference>
<feature type="domain" description="DUF7848" evidence="1">
    <location>
        <begin position="1"/>
        <end position="76"/>
    </location>
</feature>
<dbReference type="Pfam" id="PF25232">
    <property type="entry name" value="DUF7848"/>
    <property type="match status" value="1"/>
</dbReference>
<proteinExistence type="predicted"/>
<name>A0ABV1TT96_9ACTN</name>
<sequence length="77" mass="8731">MSRRVFRYVPYVIAQDAGAAPEYEARCVSGDEEDCGAGSGVCGHPAEVEEWQRRHTQETRHVRYRRVFADYAVLTPA</sequence>
<evidence type="ECO:0000313" key="2">
    <source>
        <dbReference type="EMBL" id="MER6273251.1"/>
    </source>
</evidence>
<accession>A0ABV1TT96</accession>
<dbReference type="InterPro" id="IPR057170">
    <property type="entry name" value="DUF7848"/>
</dbReference>
<organism evidence="2 3">
    <name type="scientific">Streptomyces sp. 900105755</name>
    <dbReference type="NCBI Taxonomy" id="3154389"/>
    <lineage>
        <taxon>Bacteria</taxon>
        <taxon>Bacillati</taxon>
        <taxon>Actinomycetota</taxon>
        <taxon>Actinomycetes</taxon>
        <taxon>Kitasatosporales</taxon>
        <taxon>Streptomycetaceae</taxon>
        <taxon>Streptomyces</taxon>
    </lineage>
</organism>
<keyword evidence="3" id="KW-1185">Reference proteome</keyword>
<comment type="caution">
    <text evidence="2">The sequence shown here is derived from an EMBL/GenBank/DDBJ whole genome shotgun (WGS) entry which is preliminary data.</text>
</comment>
<dbReference type="EMBL" id="JBEOZM010000029">
    <property type="protein sequence ID" value="MER6273251.1"/>
    <property type="molecule type" value="Genomic_DNA"/>
</dbReference>